<evidence type="ECO:0000313" key="8">
    <source>
        <dbReference type="Proteomes" id="UP001652680"/>
    </source>
</evidence>
<proteinExistence type="predicted"/>
<dbReference type="InterPro" id="IPR051663">
    <property type="entry name" value="CLec_Tetranectin-domain"/>
</dbReference>
<dbReference type="Proteomes" id="UP001652680">
    <property type="component" value="Unassembled WGS sequence"/>
</dbReference>
<dbReference type="InterPro" id="IPR016187">
    <property type="entry name" value="CTDL_fold"/>
</dbReference>
<evidence type="ECO:0000256" key="4">
    <source>
        <dbReference type="ARBA" id="ARBA00022734"/>
    </source>
</evidence>
<feature type="signal peptide" evidence="5">
    <location>
        <begin position="1"/>
        <end position="21"/>
    </location>
</feature>
<name>A0A6P4G259_DRORH</name>
<sequence length="247" mass="27952">MSKLKSVFFCAFLAFILNVSGSENTGRSMCLLQDPPNQCGEFCLTALMPLINHIAMHQDQWKTCDNVNLNETQAKLARIEDQLTAVKSKTDEQLQALLVKIGSQQTALLETLSKMDKKIAKLLQFEKIGKRLFYIEHNLKLGWADAIKFCRKMDGQLASIESEWEFGEISKKLKEGTSYTLDINDIKKEGEFIVEATGKEAPFLKWKPGEPRYDYKSQHCVSMHDGGMWADSCTGVKHFICQADDTV</sequence>
<evidence type="ECO:0000256" key="1">
    <source>
        <dbReference type="ARBA" id="ARBA00004613"/>
    </source>
</evidence>
<evidence type="ECO:0000313" key="9">
    <source>
        <dbReference type="RefSeq" id="XP_016991581.1"/>
    </source>
</evidence>
<dbReference type="Gene3D" id="3.10.100.10">
    <property type="entry name" value="Mannose-Binding Protein A, subunit A"/>
    <property type="match status" value="1"/>
</dbReference>
<protein>
    <submittedName>
        <fullName evidence="9">Accessory gland protein Acp29AB-like</fullName>
    </submittedName>
</protein>
<reference evidence="8" key="1">
    <citation type="journal article" date="2021" name="Elife">
        <title>Highly contiguous assemblies of 101 drosophilid genomes.</title>
        <authorList>
            <person name="Kim B.Y."/>
            <person name="Wang J.R."/>
            <person name="Miller D.E."/>
            <person name="Barmina O."/>
            <person name="Delaney E."/>
            <person name="Thompson A."/>
            <person name="Comeault A.A."/>
            <person name="Peede D."/>
            <person name="D'Agostino E.R."/>
            <person name="Pelaez J."/>
            <person name="Aguilar J.M."/>
            <person name="Haji D."/>
            <person name="Matsunaga T."/>
            <person name="Armstrong E.E."/>
            <person name="Zych M."/>
            <person name="Ogawa Y."/>
            <person name="Stamenkovic-Radak M."/>
            <person name="Jelic M."/>
            <person name="Veselinovic M.S."/>
            <person name="Tanaskovic M."/>
            <person name="Eric P."/>
            <person name="Gao J.J."/>
            <person name="Katoh T.K."/>
            <person name="Toda M.J."/>
            <person name="Watabe H."/>
            <person name="Watada M."/>
            <person name="Davis J.S."/>
            <person name="Moyle L.C."/>
            <person name="Manoli G."/>
            <person name="Bertolini E."/>
            <person name="Kostal V."/>
            <person name="Hawley R.S."/>
            <person name="Takahashi A."/>
            <person name="Jones C.D."/>
            <person name="Price D.K."/>
            <person name="Whiteman N."/>
            <person name="Kopp A."/>
            <person name="Matute D.R."/>
            <person name="Petrov D.A."/>
        </authorList>
    </citation>
    <scope>NUCLEOTIDE SEQUENCE [LARGE SCALE GENOMIC DNA]</scope>
</reference>
<accession>A0A6P4G259</accession>
<evidence type="ECO:0000256" key="5">
    <source>
        <dbReference type="SAM" id="SignalP"/>
    </source>
</evidence>
<dbReference type="GO" id="GO:0005615">
    <property type="term" value="C:extracellular space"/>
    <property type="evidence" value="ECO:0007669"/>
    <property type="project" value="TreeGrafter"/>
</dbReference>
<dbReference type="RefSeq" id="XP_016991581.1">
    <property type="nucleotide sequence ID" value="XM_017136092.1"/>
</dbReference>
<feature type="chain" id="PRO_5027567078" evidence="5">
    <location>
        <begin position="22"/>
        <end position="247"/>
    </location>
</feature>
<dbReference type="Pfam" id="PF00059">
    <property type="entry name" value="Lectin_C"/>
    <property type="match status" value="1"/>
</dbReference>
<evidence type="ECO:0000256" key="3">
    <source>
        <dbReference type="ARBA" id="ARBA00022729"/>
    </source>
</evidence>
<keyword evidence="4" id="KW-0430">Lectin</keyword>
<dbReference type="PANTHER" id="PTHR22799">
    <property type="entry name" value="TETRANECTIN-RELATED"/>
    <property type="match status" value="1"/>
</dbReference>
<dbReference type="InterPro" id="IPR016186">
    <property type="entry name" value="C-type_lectin-like/link_sf"/>
</dbReference>
<reference evidence="9" key="2">
    <citation type="submission" date="2025-04" db="UniProtKB">
        <authorList>
            <consortium name="RefSeq"/>
        </authorList>
    </citation>
    <scope>IDENTIFICATION</scope>
</reference>
<dbReference type="PROSITE" id="PS50041">
    <property type="entry name" value="C_TYPE_LECTIN_2"/>
    <property type="match status" value="1"/>
</dbReference>
<dbReference type="SUPFAM" id="SSF56436">
    <property type="entry name" value="C-type lectin-like"/>
    <property type="match status" value="1"/>
</dbReference>
<dbReference type="PANTHER" id="PTHR22799:SF1">
    <property type="entry name" value="C-TYPE LECTIN DOMAIN FAMILY 11 MEMBER A"/>
    <property type="match status" value="1"/>
</dbReference>
<organism evidence="9">
    <name type="scientific">Drosophila rhopaloa</name>
    <name type="common">Fruit fly</name>
    <dbReference type="NCBI Taxonomy" id="1041015"/>
    <lineage>
        <taxon>Eukaryota</taxon>
        <taxon>Metazoa</taxon>
        <taxon>Ecdysozoa</taxon>
        <taxon>Arthropoda</taxon>
        <taxon>Hexapoda</taxon>
        <taxon>Insecta</taxon>
        <taxon>Pterygota</taxon>
        <taxon>Neoptera</taxon>
        <taxon>Endopterygota</taxon>
        <taxon>Diptera</taxon>
        <taxon>Brachycera</taxon>
        <taxon>Muscomorpha</taxon>
        <taxon>Ephydroidea</taxon>
        <taxon>Drosophilidae</taxon>
        <taxon>Drosophila</taxon>
        <taxon>Sophophora</taxon>
    </lineage>
</organism>
<keyword evidence="2" id="KW-0964">Secreted</keyword>
<dbReference type="GO" id="GO:0008083">
    <property type="term" value="F:growth factor activity"/>
    <property type="evidence" value="ECO:0007669"/>
    <property type="project" value="TreeGrafter"/>
</dbReference>
<keyword evidence="3 5" id="KW-0732">Signal</keyword>
<dbReference type="CDD" id="cd00037">
    <property type="entry name" value="CLECT"/>
    <property type="match status" value="1"/>
</dbReference>
<evidence type="ECO:0000259" key="6">
    <source>
        <dbReference type="PROSITE" id="PS50041"/>
    </source>
</evidence>
<evidence type="ECO:0000256" key="2">
    <source>
        <dbReference type="ARBA" id="ARBA00022525"/>
    </source>
</evidence>
<dbReference type="GO" id="GO:0030246">
    <property type="term" value="F:carbohydrate binding"/>
    <property type="evidence" value="ECO:0007669"/>
    <property type="project" value="UniProtKB-KW"/>
</dbReference>
<comment type="subcellular location">
    <subcellularLocation>
        <location evidence="1">Secreted</location>
    </subcellularLocation>
</comment>
<gene>
    <name evidence="9" type="primary">LOC108053449</name>
    <name evidence="7" type="synonym">108053449</name>
</gene>
<dbReference type="EnsemblMetazoa" id="XM_017136092.2">
    <property type="protein sequence ID" value="XP_016991581.1"/>
    <property type="gene ID" value="LOC108053449"/>
</dbReference>
<reference evidence="7" key="3">
    <citation type="submission" date="2025-05" db="UniProtKB">
        <authorList>
            <consortium name="EnsemblMetazoa"/>
        </authorList>
    </citation>
    <scope>IDENTIFICATION</scope>
</reference>
<dbReference type="GeneID" id="108053449"/>
<dbReference type="InterPro" id="IPR001304">
    <property type="entry name" value="C-type_lectin-like"/>
</dbReference>
<keyword evidence="8" id="KW-1185">Reference proteome</keyword>
<evidence type="ECO:0000313" key="7">
    <source>
        <dbReference type="EnsemblMetazoa" id="XP_016991581.1"/>
    </source>
</evidence>
<dbReference type="OrthoDB" id="7357196at2759"/>
<dbReference type="SMART" id="SM00034">
    <property type="entry name" value="CLECT"/>
    <property type="match status" value="1"/>
</dbReference>
<feature type="domain" description="C-type lectin" evidence="6">
    <location>
        <begin position="128"/>
        <end position="242"/>
    </location>
</feature>
<dbReference type="AlphaFoldDB" id="A0A6P4G259"/>